<proteinExistence type="predicted"/>
<evidence type="ECO:0000256" key="9">
    <source>
        <dbReference type="SAM" id="MobiDB-lite"/>
    </source>
</evidence>
<sequence length="496" mass="54372">MTDGLSAWTSVLDDTDAATARLIVETQLSELAGLGSFYGRGGVDDDARAAREVYEVELRGYLGWRRDELQGGGVDERQGEEIGEDEGGGEDERGSQDEDVEGSEQQVDAGEVQEGDGEVEEAEDEVLAGVPRLFEGVVEESEEWITTDEEEEDDDAVGESEDWETTEDEEDWVTTEDEGEDDEVESKSEEMVAAGWLEGANDRRDDSQEQDQPTQSFTAMKRPTSCTAESASNKRRKQDDESAGSIAEEGMPVIECVACADAKPVDDIYAVPCQHYYCGDCLTSLFATALSDESCFPPRCCSKAIAFEDVKIWLTSELAKEFEDKKEELESTNRTYCCNASCLAYISAADHIHGVGTCPNCQHGTCITCKAAAHDGDCPEDKELSEVLKVADEQGWQRCPTCKSLIEITFGCNHMTCKCKAQFCYVCAAPWKTCECPQWDEERLLDRAQALADRGVGGGDAQAAAAQLEANHECDHPGWRTIRTSGICEECGDYIV</sequence>
<dbReference type="GO" id="GO:0061630">
    <property type="term" value="F:ubiquitin protein ligase activity"/>
    <property type="evidence" value="ECO:0007669"/>
    <property type="project" value="UniProtKB-EC"/>
</dbReference>
<keyword evidence="7" id="KW-0833">Ubl conjugation pathway</keyword>
<name>A0A4U0TJ03_9PEZI</name>
<comment type="catalytic activity">
    <reaction evidence="1">
        <text>[E2 ubiquitin-conjugating enzyme]-S-ubiquitinyl-L-cysteine + [acceptor protein]-L-lysine = [E2 ubiquitin-conjugating enzyme]-L-cysteine + [acceptor protein]-N(6)-ubiquitinyl-L-lysine.</text>
        <dbReference type="EC" id="2.3.2.31"/>
    </reaction>
</comment>
<dbReference type="GO" id="GO:0016567">
    <property type="term" value="P:protein ubiquitination"/>
    <property type="evidence" value="ECO:0007669"/>
    <property type="project" value="InterPro"/>
</dbReference>
<dbReference type="InterPro" id="IPR031127">
    <property type="entry name" value="E3_UB_ligase_RBR"/>
</dbReference>
<dbReference type="InterPro" id="IPR002867">
    <property type="entry name" value="IBR_dom"/>
</dbReference>
<feature type="compositionally biased region" description="Acidic residues" evidence="9">
    <location>
        <begin position="137"/>
        <end position="184"/>
    </location>
</feature>
<keyword evidence="12" id="KW-1185">Reference proteome</keyword>
<reference evidence="11 12" key="1">
    <citation type="submission" date="2017-03" db="EMBL/GenBank/DDBJ databases">
        <title>Genomes of endolithic fungi from Antarctica.</title>
        <authorList>
            <person name="Coleine C."/>
            <person name="Masonjones S."/>
            <person name="Stajich J.E."/>
        </authorList>
    </citation>
    <scope>NUCLEOTIDE SEQUENCE [LARGE SCALE GENOMIC DNA]</scope>
    <source>
        <strain evidence="11 12">CCFEE 6315</strain>
    </source>
</reference>
<feature type="compositionally biased region" description="Basic and acidic residues" evidence="9">
    <location>
        <begin position="70"/>
        <end position="80"/>
    </location>
</feature>
<evidence type="ECO:0000256" key="3">
    <source>
        <dbReference type="ARBA" id="ARBA00022679"/>
    </source>
</evidence>
<keyword evidence="5" id="KW-0677">Repeat</keyword>
<evidence type="ECO:0000256" key="2">
    <source>
        <dbReference type="ARBA" id="ARBA00012251"/>
    </source>
</evidence>
<dbReference type="CDD" id="cd20335">
    <property type="entry name" value="BRcat_RBR"/>
    <property type="match status" value="1"/>
</dbReference>
<feature type="region of interest" description="Disordered" evidence="9">
    <location>
        <begin position="70"/>
        <end position="246"/>
    </location>
</feature>
<evidence type="ECO:0000256" key="6">
    <source>
        <dbReference type="ARBA" id="ARBA00022771"/>
    </source>
</evidence>
<dbReference type="PROSITE" id="PS00518">
    <property type="entry name" value="ZF_RING_1"/>
    <property type="match status" value="1"/>
</dbReference>
<dbReference type="CDD" id="cd22584">
    <property type="entry name" value="Rcat_RBR_unk"/>
    <property type="match status" value="1"/>
</dbReference>
<keyword evidence="8" id="KW-0862">Zinc</keyword>
<evidence type="ECO:0000256" key="5">
    <source>
        <dbReference type="ARBA" id="ARBA00022737"/>
    </source>
</evidence>
<dbReference type="OrthoDB" id="9977870at2759"/>
<evidence type="ECO:0000313" key="12">
    <source>
        <dbReference type="Proteomes" id="UP000308549"/>
    </source>
</evidence>
<evidence type="ECO:0000259" key="10">
    <source>
        <dbReference type="PROSITE" id="PS51873"/>
    </source>
</evidence>
<dbReference type="GO" id="GO:0008270">
    <property type="term" value="F:zinc ion binding"/>
    <property type="evidence" value="ECO:0007669"/>
    <property type="project" value="UniProtKB-KW"/>
</dbReference>
<dbReference type="Gene3D" id="3.30.40.10">
    <property type="entry name" value="Zinc/RING finger domain, C3HC4 (zinc finger)"/>
    <property type="match status" value="1"/>
</dbReference>
<accession>A0A4U0TJ03</accession>
<organism evidence="11 12">
    <name type="scientific">Salinomyces thailandicus</name>
    <dbReference type="NCBI Taxonomy" id="706561"/>
    <lineage>
        <taxon>Eukaryota</taxon>
        <taxon>Fungi</taxon>
        <taxon>Dikarya</taxon>
        <taxon>Ascomycota</taxon>
        <taxon>Pezizomycotina</taxon>
        <taxon>Dothideomycetes</taxon>
        <taxon>Dothideomycetidae</taxon>
        <taxon>Mycosphaerellales</taxon>
        <taxon>Teratosphaeriaceae</taxon>
        <taxon>Salinomyces</taxon>
    </lineage>
</organism>
<dbReference type="EMBL" id="NAJL01000101">
    <property type="protein sequence ID" value="TKA21780.1"/>
    <property type="molecule type" value="Genomic_DNA"/>
</dbReference>
<comment type="caution">
    <text evidence="11">The sequence shown here is derived from an EMBL/GenBank/DDBJ whole genome shotgun (WGS) entry which is preliminary data.</text>
</comment>
<dbReference type="PANTHER" id="PTHR11685">
    <property type="entry name" value="RBR FAMILY RING FINGER AND IBR DOMAIN-CONTAINING"/>
    <property type="match status" value="1"/>
</dbReference>
<dbReference type="Gene3D" id="1.20.120.1750">
    <property type="match status" value="1"/>
</dbReference>
<evidence type="ECO:0000256" key="7">
    <source>
        <dbReference type="ARBA" id="ARBA00022786"/>
    </source>
</evidence>
<evidence type="ECO:0000313" key="11">
    <source>
        <dbReference type="EMBL" id="TKA21780.1"/>
    </source>
</evidence>
<feature type="compositionally biased region" description="Polar residues" evidence="9">
    <location>
        <begin position="210"/>
        <end position="231"/>
    </location>
</feature>
<dbReference type="EC" id="2.3.2.31" evidence="2"/>
<gene>
    <name evidence="11" type="ORF">B0A50_08701</name>
</gene>
<dbReference type="AlphaFoldDB" id="A0A4U0TJ03"/>
<dbReference type="Proteomes" id="UP000308549">
    <property type="component" value="Unassembled WGS sequence"/>
</dbReference>
<dbReference type="InterPro" id="IPR017907">
    <property type="entry name" value="Znf_RING_CS"/>
</dbReference>
<dbReference type="SUPFAM" id="SSF57850">
    <property type="entry name" value="RING/U-box"/>
    <property type="match status" value="2"/>
</dbReference>
<dbReference type="PROSITE" id="PS51873">
    <property type="entry name" value="TRIAD"/>
    <property type="match status" value="1"/>
</dbReference>
<feature type="domain" description="RING-type" evidence="10">
    <location>
        <begin position="252"/>
        <end position="440"/>
    </location>
</feature>
<evidence type="ECO:0000256" key="1">
    <source>
        <dbReference type="ARBA" id="ARBA00001798"/>
    </source>
</evidence>
<evidence type="ECO:0000256" key="4">
    <source>
        <dbReference type="ARBA" id="ARBA00022723"/>
    </source>
</evidence>
<dbReference type="InterPro" id="IPR044066">
    <property type="entry name" value="TRIAD_supradom"/>
</dbReference>
<keyword evidence="3" id="KW-0808">Transferase</keyword>
<keyword evidence="6" id="KW-0863">Zinc-finger</keyword>
<protein>
    <recommendedName>
        <fullName evidence="2">RBR-type E3 ubiquitin transferase</fullName>
        <ecNumber evidence="2">2.3.2.31</ecNumber>
    </recommendedName>
</protein>
<feature type="compositionally biased region" description="Acidic residues" evidence="9">
    <location>
        <begin position="111"/>
        <end position="126"/>
    </location>
</feature>
<dbReference type="Pfam" id="PF22191">
    <property type="entry name" value="IBR_1"/>
    <property type="match status" value="1"/>
</dbReference>
<evidence type="ECO:0000256" key="8">
    <source>
        <dbReference type="ARBA" id="ARBA00022833"/>
    </source>
</evidence>
<keyword evidence="4" id="KW-0479">Metal-binding</keyword>
<dbReference type="InterPro" id="IPR013083">
    <property type="entry name" value="Znf_RING/FYVE/PHD"/>
</dbReference>
<dbReference type="Pfam" id="PF01485">
    <property type="entry name" value="IBR"/>
    <property type="match status" value="1"/>
</dbReference>